<feature type="region of interest" description="Disordered" evidence="2">
    <location>
        <begin position="1"/>
        <end position="31"/>
    </location>
</feature>
<evidence type="ECO:0000256" key="1">
    <source>
        <dbReference type="SAM" id="Coils"/>
    </source>
</evidence>
<dbReference type="Pfam" id="PF25298">
    <property type="entry name" value="Baculo_FP_2nd"/>
    <property type="match status" value="1"/>
</dbReference>
<feature type="compositionally biased region" description="Polar residues" evidence="2">
    <location>
        <begin position="9"/>
        <end position="25"/>
    </location>
</feature>
<name>A0A8S3XM51_PARAO</name>
<feature type="coiled-coil region" evidence="1">
    <location>
        <begin position="140"/>
        <end position="174"/>
    </location>
</feature>
<accession>A0A8S3XM51</accession>
<evidence type="ECO:0000256" key="2">
    <source>
        <dbReference type="SAM" id="MobiDB-lite"/>
    </source>
</evidence>
<feature type="domain" description="FP protein C-terminal" evidence="3">
    <location>
        <begin position="275"/>
        <end position="317"/>
    </location>
</feature>
<organism evidence="4 5">
    <name type="scientific">Parnassius apollo</name>
    <name type="common">Apollo butterfly</name>
    <name type="synonym">Papilio apollo</name>
    <dbReference type="NCBI Taxonomy" id="110799"/>
    <lineage>
        <taxon>Eukaryota</taxon>
        <taxon>Metazoa</taxon>
        <taxon>Ecdysozoa</taxon>
        <taxon>Arthropoda</taxon>
        <taxon>Hexapoda</taxon>
        <taxon>Insecta</taxon>
        <taxon>Pterygota</taxon>
        <taxon>Neoptera</taxon>
        <taxon>Endopterygota</taxon>
        <taxon>Lepidoptera</taxon>
        <taxon>Glossata</taxon>
        <taxon>Ditrysia</taxon>
        <taxon>Papilionoidea</taxon>
        <taxon>Papilionidae</taxon>
        <taxon>Parnassiinae</taxon>
        <taxon>Parnassini</taxon>
        <taxon>Parnassius</taxon>
        <taxon>Parnassius</taxon>
    </lineage>
</organism>
<evidence type="ECO:0000259" key="3">
    <source>
        <dbReference type="Pfam" id="PF25298"/>
    </source>
</evidence>
<gene>
    <name evidence="4" type="ORF">PAPOLLO_LOCUS20107</name>
</gene>
<sequence>MLRSPDKLYSSNPDINKSGEPSSMTTRKRKHDSDFSEALKTFTSEIRCILHDWKKEIQVSGIKNNLDLVLKTDLEKLNASFAEIKLEISTVRREYHEIKKSVQSLNLKNNEVMKQIIVLENSVQFNSDQCDNVQKKTELIAVNKKAIESLESKLDLLTNENRQLQLEINTNNQRDRLLNLEIVGVPEIKDEDLSKIILSVAKHSNVNISADDVIEVNRVAPKVKQQGRPKNIVAKLKSRLLKDNIISGIRKNRLTTKDLGIHGSVRPVYVNEHLTYCNKLLLKKCREAVKLRQYQYVWTKNGRIYVRKNDTSPVLHI</sequence>
<keyword evidence="1" id="KW-0175">Coiled coil</keyword>
<proteinExistence type="predicted"/>
<reference evidence="4" key="1">
    <citation type="submission" date="2021-04" db="EMBL/GenBank/DDBJ databases">
        <authorList>
            <person name="Tunstrom K."/>
        </authorList>
    </citation>
    <scope>NUCLEOTIDE SEQUENCE</scope>
</reference>
<evidence type="ECO:0000313" key="5">
    <source>
        <dbReference type="Proteomes" id="UP000691718"/>
    </source>
</evidence>
<protein>
    <submittedName>
        <fullName evidence="4">(apollo) hypothetical protein</fullName>
    </submittedName>
</protein>
<dbReference type="Proteomes" id="UP000691718">
    <property type="component" value="Unassembled WGS sequence"/>
</dbReference>
<dbReference type="EMBL" id="CAJQZP010001254">
    <property type="protein sequence ID" value="CAG5033441.1"/>
    <property type="molecule type" value="Genomic_DNA"/>
</dbReference>
<keyword evidence="5" id="KW-1185">Reference proteome</keyword>
<dbReference type="InterPro" id="IPR057251">
    <property type="entry name" value="FP_C"/>
</dbReference>
<dbReference type="AlphaFoldDB" id="A0A8S3XM51"/>
<dbReference type="OrthoDB" id="7414876at2759"/>
<comment type="caution">
    <text evidence="4">The sequence shown here is derived from an EMBL/GenBank/DDBJ whole genome shotgun (WGS) entry which is preliminary data.</text>
</comment>
<evidence type="ECO:0000313" key="4">
    <source>
        <dbReference type="EMBL" id="CAG5033441.1"/>
    </source>
</evidence>